<keyword evidence="3" id="KW-1185">Reference proteome</keyword>
<proteinExistence type="predicted"/>
<sequence length="123" mass="13088">MASWIDLFSLFATISVLGSIVYAIIFVVKSVNQGVNATKESLKSRGLDVSASGVSVKTSRRFDREDYVDATQRGFVKALNASSIRKGDGTTTPVPLAREHSTSSVASSDGSKKKKKGAFGGRK</sequence>
<evidence type="ECO:0000256" key="1">
    <source>
        <dbReference type="SAM" id="MobiDB-lite"/>
    </source>
</evidence>
<organism evidence="2 3">
    <name type="scientific">Agrocybe chaxingu</name>
    <dbReference type="NCBI Taxonomy" id="84603"/>
    <lineage>
        <taxon>Eukaryota</taxon>
        <taxon>Fungi</taxon>
        <taxon>Dikarya</taxon>
        <taxon>Basidiomycota</taxon>
        <taxon>Agaricomycotina</taxon>
        <taxon>Agaricomycetes</taxon>
        <taxon>Agaricomycetidae</taxon>
        <taxon>Agaricales</taxon>
        <taxon>Agaricineae</taxon>
        <taxon>Strophariaceae</taxon>
        <taxon>Agrocybe</taxon>
    </lineage>
</organism>
<comment type="caution">
    <text evidence="2">The sequence shown here is derived from an EMBL/GenBank/DDBJ whole genome shotgun (WGS) entry which is preliminary data.</text>
</comment>
<feature type="compositionally biased region" description="Basic residues" evidence="1">
    <location>
        <begin position="112"/>
        <end position="123"/>
    </location>
</feature>
<gene>
    <name evidence="2" type="ORF">NLJ89_g4931</name>
</gene>
<dbReference type="OrthoDB" id="2505950at2759"/>
<dbReference type="Proteomes" id="UP001148786">
    <property type="component" value="Unassembled WGS sequence"/>
</dbReference>
<name>A0A9W8K1Z8_9AGAR</name>
<feature type="region of interest" description="Disordered" evidence="1">
    <location>
        <begin position="84"/>
        <end position="123"/>
    </location>
</feature>
<protein>
    <submittedName>
        <fullName evidence="2">Uncharacterized protein</fullName>
    </submittedName>
</protein>
<dbReference type="AlphaFoldDB" id="A0A9W8K1Z8"/>
<accession>A0A9W8K1Z8</accession>
<evidence type="ECO:0000313" key="3">
    <source>
        <dbReference type="Proteomes" id="UP001148786"/>
    </source>
</evidence>
<reference evidence="2" key="1">
    <citation type="submission" date="2022-07" db="EMBL/GenBank/DDBJ databases">
        <title>Genome Sequence of Agrocybe chaxingu.</title>
        <authorList>
            <person name="Buettner E."/>
        </authorList>
    </citation>
    <scope>NUCLEOTIDE SEQUENCE</scope>
    <source>
        <strain evidence="2">MP-N11</strain>
    </source>
</reference>
<evidence type="ECO:0000313" key="2">
    <source>
        <dbReference type="EMBL" id="KAJ3509983.1"/>
    </source>
</evidence>
<dbReference type="EMBL" id="JANKHO010000433">
    <property type="protein sequence ID" value="KAJ3509983.1"/>
    <property type="molecule type" value="Genomic_DNA"/>
</dbReference>